<protein>
    <submittedName>
        <fullName evidence="1">Uncharacterized protein</fullName>
    </submittedName>
</protein>
<keyword evidence="2" id="KW-1185">Reference proteome</keyword>
<evidence type="ECO:0000313" key="1">
    <source>
        <dbReference type="EMBL" id="BBX17803.1"/>
    </source>
</evidence>
<accession>A0A7I7K168</accession>
<dbReference type="Proteomes" id="UP000467006">
    <property type="component" value="Chromosome"/>
</dbReference>
<evidence type="ECO:0000313" key="2">
    <source>
        <dbReference type="Proteomes" id="UP000467006"/>
    </source>
</evidence>
<reference evidence="1 2" key="1">
    <citation type="journal article" date="2019" name="Emerg. Microbes Infect.">
        <title>Comprehensive subspecies identification of 175 nontuberculous mycobacteria species based on 7547 genomic profiles.</title>
        <authorList>
            <person name="Matsumoto Y."/>
            <person name="Kinjo T."/>
            <person name="Motooka D."/>
            <person name="Nabeya D."/>
            <person name="Jung N."/>
            <person name="Uechi K."/>
            <person name="Horii T."/>
            <person name="Iida T."/>
            <person name="Fujita J."/>
            <person name="Nakamura S."/>
        </authorList>
    </citation>
    <scope>NUCLEOTIDE SEQUENCE [LARGE SCALE GENOMIC DNA]</scope>
    <source>
        <strain evidence="1 2">JCM 6396</strain>
    </source>
</reference>
<sequence length="78" mass="8155">MFCGHREDQGLGVGSLVEYVGDRQGHGTGRVAHAAILTEDEPPAMPRLPVAGTAIPMTVDREMPGAFPGLAPTVGRCE</sequence>
<gene>
    <name evidence="1" type="ORF">MDUV_26630</name>
</gene>
<name>A0A7I7K168_9MYCO</name>
<dbReference type="AlphaFoldDB" id="A0A7I7K168"/>
<dbReference type="KEGG" id="mdu:MDUV_26630"/>
<proteinExistence type="predicted"/>
<organism evidence="1 2">
    <name type="scientific">Mycolicibacterium duvalii</name>
    <dbReference type="NCBI Taxonomy" id="39688"/>
    <lineage>
        <taxon>Bacteria</taxon>
        <taxon>Bacillati</taxon>
        <taxon>Actinomycetota</taxon>
        <taxon>Actinomycetes</taxon>
        <taxon>Mycobacteriales</taxon>
        <taxon>Mycobacteriaceae</taxon>
        <taxon>Mycolicibacterium</taxon>
    </lineage>
</organism>
<dbReference type="EMBL" id="AP022563">
    <property type="protein sequence ID" value="BBX17803.1"/>
    <property type="molecule type" value="Genomic_DNA"/>
</dbReference>